<evidence type="ECO:0000256" key="4">
    <source>
        <dbReference type="ARBA" id="ARBA00022840"/>
    </source>
</evidence>
<keyword evidence="4 6" id="KW-0067">ATP-binding</keyword>
<evidence type="ECO:0000313" key="6">
    <source>
        <dbReference type="EMBL" id="UGS34065.1"/>
    </source>
</evidence>
<dbReference type="KEGG" id="sbae:DSM104329_00436"/>
<dbReference type="InterPro" id="IPR050107">
    <property type="entry name" value="ABC_carbohydrate_import_ATPase"/>
</dbReference>
<proteinExistence type="predicted"/>
<keyword evidence="1" id="KW-0813">Transport</keyword>
<dbReference type="Gene3D" id="3.40.50.300">
    <property type="entry name" value="P-loop containing nucleotide triphosphate hydrolases"/>
    <property type="match status" value="2"/>
</dbReference>
<dbReference type="Pfam" id="PF00005">
    <property type="entry name" value="ABC_tran"/>
    <property type="match status" value="2"/>
</dbReference>
<dbReference type="InterPro" id="IPR003439">
    <property type="entry name" value="ABC_transporter-like_ATP-bd"/>
</dbReference>
<dbReference type="CDD" id="cd03215">
    <property type="entry name" value="ABC_Carb_Monos_II"/>
    <property type="match status" value="1"/>
</dbReference>
<dbReference type="PANTHER" id="PTHR43790:SF9">
    <property type="entry name" value="GALACTOFURANOSE TRANSPORTER ATP-BINDING PROTEIN YTFR"/>
    <property type="match status" value="1"/>
</dbReference>
<dbReference type="EMBL" id="CP087164">
    <property type="protein sequence ID" value="UGS34065.1"/>
    <property type="molecule type" value="Genomic_DNA"/>
</dbReference>
<gene>
    <name evidence="6" type="primary">mglA_1</name>
    <name evidence="6" type="ORF">DSM104329_00436</name>
</gene>
<dbReference type="InterPro" id="IPR027417">
    <property type="entry name" value="P-loop_NTPase"/>
</dbReference>
<keyword evidence="7" id="KW-1185">Reference proteome</keyword>
<dbReference type="RefSeq" id="WP_259313754.1">
    <property type="nucleotide sequence ID" value="NZ_CP087164.1"/>
</dbReference>
<dbReference type="SUPFAM" id="SSF52540">
    <property type="entry name" value="P-loop containing nucleoside triphosphate hydrolases"/>
    <property type="match status" value="2"/>
</dbReference>
<feature type="domain" description="ABC transporter" evidence="5">
    <location>
        <begin position="283"/>
        <end position="528"/>
    </location>
</feature>
<evidence type="ECO:0000256" key="2">
    <source>
        <dbReference type="ARBA" id="ARBA00022737"/>
    </source>
</evidence>
<dbReference type="PANTHER" id="PTHR43790">
    <property type="entry name" value="CARBOHYDRATE TRANSPORT ATP-BINDING PROTEIN MG119-RELATED"/>
    <property type="match status" value="1"/>
</dbReference>
<organism evidence="6 7">
    <name type="scientific">Capillimicrobium parvum</name>
    <dbReference type="NCBI Taxonomy" id="2884022"/>
    <lineage>
        <taxon>Bacteria</taxon>
        <taxon>Bacillati</taxon>
        <taxon>Actinomycetota</taxon>
        <taxon>Thermoleophilia</taxon>
        <taxon>Solirubrobacterales</taxon>
        <taxon>Capillimicrobiaceae</taxon>
        <taxon>Capillimicrobium</taxon>
    </lineage>
</organism>
<dbReference type="GO" id="GO:0016887">
    <property type="term" value="F:ATP hydrolysis activity"/>
    <property type="evidence" value="ECO:0007669"/>
    <property type="project" value="InterPro"/>
</dbReference>
<dbReference type="SMART" id="SM00382">
    <property type="entry name" value="AAA"/>
    <property type="match status" value="2"/>
</dbReference>
<evidence type="ECO:0000256" key="1">
    <source>
        <dbReference type="ARBA" id="ARBA00022448"/>
    </source>
</evidence>
<evidence type="ECO:0000256" key="3">
    <source>
        <dbReference type="ARBA" id="ARBA00022741"/>
    </source>
</evidence>
<dbReference type="PROSITE" id="PS50893">
    <property type="entry name" value="ABC_TRANSPORTER_2"/>
    <property type="match status" value="2"/>
</dbReference>
<evidence type="ECO:0000313" key="7">
    <source>
        <dbReference type="Proteomes" id="UP001162834"/>
    </source>
</evidence>
<protein>
    <submittedName>
        <fullName evidence="6">Galactose/methyl galactoside import ATP-binding protein MglA</fullName>
    </submittedName>
</protein>
<sequence length="528" mass="56301">MTPSQHNASAGPADAGPATAAPPALALEALGLSKRYPGVRALAEVDLRVARGEVLGLVGENGAGKSTLLSILNGSVRPDSGSVRVLGRELRLGSPAESAALGVATVYQEQGLVPTLRVFENLFLGREAHFSTVGVLHRRSLVAAARETLDELGIDIDPTAHTGSLSFSERQLVEIAKAFALTAAFDTEPVILLDEPTSALTEPEVEMLLGNVRSWRDRASFVFVSHRLAHVLAVSDRIAALKDGELIADVPAAAVDEDRLHELIVGRKRDVEYYKEARQADEGEREAVLEVRGLSRPGAFADVSLTVGRGEILGVAGLAGCGKSEMARAIVGVEGYDAGEVVLEGRRLAPSSLSAAIRRGVGYVPAERRREGIIGEQTAAANLTLPLLDRLRGASRMLISARAVQALTATWMDRLDVRPPDPSALTATMSGGKQQKVVFAKWLARGVRLFVLDDPGRGLDVGAKEEIYGLLRDLCDEGVAILMVSDNLPEVIGLSHRIVVMRDGRLTAEIPAPADRKPDETDVVRHML</sequence>
<name>A0A9E7BXU6_9ACTN</name>
<evidence type="ECO:0000259" key="5">
    <source>
        <dbReference type="PROSITE" id="PS50893"/>
    </source>
</evidence>
<dbReference type="InterPro" id="IPR003593">
    <property type="entry name" value="AAA+_ATPase"/>
</dbReference>
<dbReference type="AlphaFoldDB" id="A0A9E7BXU6"/>
<keyword evidence="3" id="KW-0547">Nucleotide-binding</keyword>
<feature type="domain" description="ABC transporter" evidence="5">
    <location>
        <begin position="27"/>
        <end position="268"/>
    </location>
</feature>
<keyword evidence="2" id="KW-0677">Repeat</keyword>
<dbReference type="Proteomes" id="UP001162834">
    <property type="component" value="Chromosome"/>
</dbReference>
<dbReference type="CDD" id="cd03216">
    <property type="entry name" value="ABC_Carb_Monos_I"/>
    <property type="match status" value="1"/>
</dbReference>
<reference evidence="6" key="1">
    <citation type="journal article" date="2022" name="Int. J. Syst. Evol. Microbiol.">
        <title>Pseudomonas aegrilactucae sp. nov. and Pseudomonas morbosilactucae sp. nov., pathogens causing bacterial rot of lettuce in Japan.</title>
        <authorList>
            <person name="Sawada H."/>
            <person name="Fujikawa T."/>
            <person name="Satou M."/>
        </authorList>
    </citation>
    <scope>NUCLEOTIDE SEQUENCE</scope>
    <source>
        <strain evidence="6">0166_1</strain>
    </source>
</reference>
<dbReference type="GO" id="GO:0005524">
    <property type="term" value="F:ATP binding"/>
    <property type="evidence" value="ECO:0007669"/>
    <property type="project" value="UniProtKB-KW"/>
</dbReference>
<accession>A0A9E7BXU6</accession>